<evidence type="ECO:0000313" key="3">
    <source>
        <dbReference type="Proteomes" id="UP001164746"/>
    </source>
</evidence>
<reference evidence="2" key="1">
    <citation type="submission" date="2022-11" db="EMBL/GenBank/DDBJ databases">
        <title>Centuries of genome instability and evolution in soft-shell clam transmissible cancer (bioRxiv).</title>
        <authorList>
            <person name="Hart S.F.M."/>
            <person name="Yonemitsu M.A."/>
            <person name="Giersch R.M."/>
            <person name="Beal B.F."/>
            <person name="Arriagada G."/>
            <person name="Davis B.W."/>
            <person name="Ostrander E.A."/>
            <person name="Goff S.P."/>
            <person name="Metzger M.J."/>
        </authorList>
    </citation>
    <scope>NUCLEOTIDE SEQUENCE</scope>
    <source>
        <strain evidence="2">MELC-2E11</strain>
        <tissue evidence="2">Siphon/mantle</tissue>
    </source>
</reference>
<dbReference type="EMBL" id="CP111020">
    <property type="protein sequence ID" value="WAR14999.1"/>
    <property type="molecule type" value="Genomic_DNA"/>
</dbReference>
<keyword evidence="1" id="KW-0732">Signal</keyword>
<organism evidence="2 3">
    <name type="scientific">Mya arenaria</name>
    <name type="common">Soft-shell clam</name>
    <dbReference type="NCBI Taxonomy" id="6604"/>
    <lineage>
        <taxon>Eukaryota</taxon>
        <taxon>Metazoa</taxon>
        <taxon>Spiralia</taxon>
        <taxon>Lophotrochozoa</taxon>
        <taxon>Mollusca</taxon>
        <taxon>Bivalvia</taxon>
        <taxon>Autobranchia</taxon>
        <taxon>Heteroconchia</taxon>
        <taxon>Euheterodonta</taxon>
        <taxon>Imparidentia</taxon>
        <taxon>Neoheterodontei</taxon>
        <taxon>Myida</taxon>
        <taxon>Myoidea</taxon>
        <taxon>Myidae</taxon>
        <taxon>Mya</taxon>
    </lineage>
</organism>
<evidence type="ECO:0000313" key="2">
    <source>
        <dbReference type="EMBL" id="WAR14999.1"/>
    </source>
</evidence>
<accession>A0ABY7F0X6</accession>
<evidence type="ECO:0000256" key="1">
    <source>
        <dbReference type="SAM" id="SignalP"/>
    </source>
</evidence>
<protein>
    <submittedName>
        <fullName evidence="2">Uncharacterized protein</fullName>
    </submittedName>
</protein>
<feature type="chain" id="PRO_5045701190" evidence="1">
    <location>
        <begin position="20"/>
        <end position="146"/>
    </location>
</feature>
<dbReference type="Proteomes" id="UP001164746">
    <property type="component" value="Chromosome 9"/>
</dbReference>
<proteinExistence type="predicted"/>
<gene>
    <name evidence="2" type="ORF">MAR_005104</name>
</gene>
<sequence length="146" mass="14751">MKAVCVLVIVASFVACSEAQGDFYTMMLLSNMLGGGNESPGRSGYSQGGGAAAAGSAGSSAASYGGGGQGGQGGRGGGENGFMQMGAVTGQFGDMMRDMSLCAMLRGSGAGVYEMCRLQAMGFILHAEFMISGQNIGSEMVEVFYE</sequence>
<name>A0ABY7F0X6_MYAAR</name>
<keyword evidence="3" id="KW-1185">Reference proteome</keyword>
<dbReference type="PROSITE" id="PS51257">
    <property type="entry name" value="PROKAR_LIPOPROTEIN"/>
    <property type="match status" value="1"/>
</dbReference>
<feature type="signal peptide" evidence="1">
    <location>
        <begin position="1"/>
        <end position="19"/>
    </location>
</feature>